<dbReference type="PATRIC" id="fig|1609559.3.peg.1042"/>
<protein>
    <submittedName>
        <fullName evidence="3">ATPase</fullName>
    </submittedName>
</protein>
<dbReference type="InterPro" id="IPR004256">
    <property type="entry name" value="DUF234"/>
</dbReference>
<dbReference type="PANTHER" id="PTHR34704:SF2">
    <property type="entry name" value="ATPASE"/>
    <property type="match status" value="1"/>
</dbReference>
<reference evidence="4" key="1">
    <citation type="submission" date="2015-02" db="EMBL/GenBank/DDBJ databases">
        <title>Pyrococcus kukulkanii sp. nov., a novel hyperthermophilic archaeon isolated from a deep-sea hydrothermal vent at the Guaymas Basin.</title>
        <authorList>
            <person name="Oger P.M."/>
            <person name="Callac N."/>
            <person name="Jebbar M."/>
            <person name="Godfroy A."/>
        </authorList>
    </citation>
    <scope>NUCLEOTIDE SEQUENCE [LARGE SCALE GENOMIC DNA]</scope>
    <source>
        <strain evidence="4">NCB100</strain>
    </source>
</reference>
<dbReference type="PANTHER" id="PTHR34704">
    <property type="entry name" value="ATPASE"/>
    <property type="match status" value="1"/>
</dbReference>
<gene>
    <name evidence="3" type="ORF">TQ32_05015</name>
</gene>
<evidence type="ECO:0000259" key="2">
    <source>
        <dbReference type="Pfam" id="PF03008"/>
    </source>
</evidence>
<evidence type="ECO:0000313" key="3">
    <source>
        <dbReference type="EMBL" id="AMM53912.1"/>
    </source>
</evidence>
<dbReference type="InterPro" id="IPR027417">
    <property type="entry name" value="P-loop_NTPase"/>
</dbReference>
<dbReference type="KEGG" id="pyc:TQ32_05015"/>
<dbReference type="SUPFAM" id="SSF52540">
    <property type="entry name" value="P-loop containing nucleoside triphosphate hydrolases"/>
    <property type="match status" value="1"/>
</dbReference>
<feature type="domain" description="DUF234" evidence="2">
    <location>
        <begin position="315"/>
        <end position="409"/>
    </location>
</feature>
<dbReference type="GO" id="GO:0005524">
    <property type="term" value="F:ATP binding"/>
    <property type="evidence" value="ECO:0007669"/>
    <property type="project" value="InterPro"/>
</dbReference>
<dbReference type="Gene3D" id="3.40.50.300">
    <property type="entry name" value="P-loop containing nucleotide triphosphate hydrolases"/>
    <property type="match status" value="1"/>
</dbReference>
<dbReference type="EMBL" id="CP010835">
    <property type="protein sequence ID" value="AMM53912.1"/>
    <property type="molecule type" value="Genomic_DNA"/>
</dbReference>
<dbReference type="Pfam" id="PF03008">
    <property type="entry name" value="DUF234"/>
    <property type="match status" value="1"/>
</dbReference>
<organism evidence="3 4">
    <name type="scientific">Pyrococcus kukulkanii</name>
    <dbReference type="NCBI Taxonomy" id="1609559"/>
    <lineage>
        <taxon>Archaea</taxon>
        <taxon>Methanobacteriati</taxon>
        <taxon>Methanobacteriota</taxon>
        <taxon>Thermococci</taxon>
        <taxon>Thermococcales</taxon>
        <taxon>Thermococcaceae</taxon>
        <taxon>Pyrococcus</taxon>
    </lineage>
</organism>
<name>A0A127B960_9EURY</name>
<dbReference type="Pfam" id="PF01637">
    <property type="entry name" value="ATPase_2"/>
    <property type="match status" value="1"/>
</dbReference>
<dbReference type="OrthoDB" id="132045at2157"/>
<evidence type="ECO:0000259" key="1">
    <source>
        <dbReference type="Pfam" id="PF01637"/>
    </source>
</evidence>
<evidence type="ECO:0000313" key="4">
    <source>
        <dbReference type="Proteomes" id="UP000070587"/>
    </source>
</evidence>
<dbReference type="Proteomes" id="UP000070587">
    <property type="component" value="Chromosome"/>
</dbReference>
<sequence>MRFIDREREINELNKAKERARRGLYVLVIYGHRRVGKTRLLAEFLGKNDLYFFVNRSKNSERLLKEFTEILREKQFLGKYEVIETWDQFFDVLLSRCEGVVAFDEFQDFTFVDRSVFSTLQKKIDEFEDKAKVLLILTGSTLGLIKRTFQDGREPLYGRVKKFMKLKPLGIREAYRFSLELGIENIADFITLYSVFGGYPKYWVAIEDEGLIGESAEKILKELIFSEFPPLENEAEIILSLELGGRSSTYYSILQAIAEGKSTISQIASHLRRKETSITRQLNELREYFELVGKTCSPINERCLLYVAHPYLAFWFRFIYPNQSEYEINREKLWRKVKKDLEGYVGNRFDLIGAEILTLKYQVSKFGKHFGFYREEGKRKVYGIDFVGIDGRRAIFAEFKWRKKAIDAEKLVEELKWKAEMSGWKGEKKFVLVGRKFKNVPGDVEVIGEEDIMELISQA</sequence>
<reference evidence="3 4" key="2">
    <citation type="journal article" date="2016" name="Int. J. Syst. Evol. Microbiol.">
        <title>Pyrococcus kukulkanii sp. nov., a hyperthermophilic, piezophilic archaeon isolated from a deep-sea hydrothermal vent.</title>
        <authorList>
            <person name="Callac N."/>
            <person name="Oger P."/>
            <person name="Lesongeur F."/>
            <person name="Rattray J.E."/>
            <person name="Vannier P."/>
            <person name="Michoud G."/>
            <person name="Beauverger M."/>
            <person name="Gayet N."/>
            <person name="Rouxel O."/>
            <person name="Jebbar M."/>
            <person name="Godfroy A."/>
        </authorList>
    </citation>
    <scope>NUCLEOTIDE SEQUENCE [LARGE SCALE GENOMIC DNA]</scope>
    <source>
        <strain evidence="3 4">NCB100</strain>
    </source>
</reference>
<accession>A0A127B960</accession>
<dbReference type="InterPro" id="IPR036390">
    <property type="entry name" value="WH_DNA-bd_sf"/>
</dbReference>
<proteinExistence type="predicted"/>
<dbReference type="STRING" id="1609559.TQ32_05015"/>
<dbReference type="AlphaFoldDB" id="A0A127B960"/>
<feature type="domain" description="ATPase" evidence="1">
    <location>
        <begin position="3"/>
        <end position="202"/>
    </location>
</feature>
<dbReference type="SUPFAM" id="SSF46785">
    <property type="entry name" value="Winged helix' DNA-binding domain"/>
    <property type="match status" value="1"/>
</dbReference>
<dbReference type="InterPro" id="IPR011579">
    <property type="entry name" value="ATPase_dom"/>
</dbReference>